<feature type="domain" description="Methanolan biosynthesis EpsI" evidence="1">
    <location>
        <begin position="9"/>
        <end position="204"/>
    </location>
</feature>
<reference evidence="2 3" key="1">
    <citation type="journal article" date="2017" name="Genome Announc.">
        <title>Complete Genome Sequences of Two Acetylene-Fermenting Pelobacter acetylenicus Strains.</title>
        <authorList>
            <person name="Sutton J.M."/>
            <person name="Baesman S.M."/>
            <person name="Fierst J.L."/>
            <person name="Poret-Peterson A.T."/>
            <person name="Oremland R.S."/>
            <person name="Dunlap D.S."/>
            <person name="Akob D.M."/>
        </authorList>
    </citation>
    <scope>NUCLEOTIDE SEQUENCE [LARGE SCALE GENOMIC DNA]</scope>
    <source>
        <strain evidence="2 3">SFB93</strain>
    </source>
</reference>
<dbReference type="AlphaFoldDB" id="A0A1L3GKM5"/>
<dbReference type="KEGG" id="pef:A7E78_00410"/>
<keyword evidence="3" id="KW-1185">Reference proteome</keyword>
<name>A0A1L3GKM5_9BACT</name>
<protein>
    <submittedName>
        <fullName evidence="2">EpsI family protein</fullName>
    </submittedName>
</protein>
<dbReference type="InterPro" id="IPR014263">
    <property type="entry name" value="Methanolan_biosynth_EpsI"/>
</dbReference>
<dbReference type="NCBIfam" id="TIGR02914">
    <property type="entry name" value="EpsI_fam"/>
    <property type="match status" value="1"/>
</dbReference>
<dbReference type="EMBL" id="CP015519">
    <property type="protein sequence ID" value="APG26461.1"/>
    <property type="molecule type" value="Genomic_DNA"/>
</dbReference>
<proteinExistence type="predicted"/>
<evidence type="ECO:0000259" key="1">
    <source>
        <dbReference type="Pfam" id="PF11984"/>
    </source>
</evidence>
<organism evidence="2 3">
    <name type="scientific">Syntrophotalea acetylenivorans</name>
    <dbReference type="NCBI Taxonomy" id="1842532"/>
    <lineage>
        <taxon>Bacteria</taxon>
        <taxon>Pseudomonadati</taxon>
        <taxon>Thermodesulfobacteriota</taxon>
        <taxon>Desulfuromonadia</taxon>
        <taxon>Desulfuromonadales</taxon>
        <taxon>Syntrophotaleaceae</taxon>
        <taxon>Syntrophotalea</taxon>
    </lineage>
</organism>
<gene>
    <name evidence="2" type="ORF">A7E78_00410</name>
</gene>
<dbReference type="Pfam" id="PF11984">
    <property type="entry name" value="DUF3485"/>
    <property type="match status" value="1"/>
</dbReference>
<dbReference type="STRING" id="1842532.A7E78_00410"/>
<evidence type="ECO:0000313" key="3">
    <source>
        <dbReference type="Proteomes" id="UP000182517"/>
    </source>
</evidence>
<evidence type="ECO:0000313" key="2">
    <source>
        <dbReference type="EMBL" id="APG26461.1"/>
    </source>
</evidence>
<dbReference type="Proteomes" id="UP000182517">
    <property type="component" value="Chromosome"/>
</dbReference>
<sequence length="210" mass="23850">MITKYRFFIVYALLIAAALFVHLHEDVAVPVNRPLAEIPHHQSDWRMTSQTRFDDRILEVLKPTDYLSRSYTDQKGNRVGFYLGYHGGGPDSGPIHSPKHCLPGSGWQELSAETGELTVDGANIHLVKAVYQNGYSNELFIYWFQVKGKSLVNEYALKIAEVTNSIFYNRKDSAFIRISVPVTEDLDKAVAVGERFVRDFYPHICSVLPK</sequence>
<dbReference type="OrthoDB" id="9797363at2"/>
<accession>A0A1L3GKM5</accession>
<dbReference type="RefSeq" id="WP_072282421.1">
    <property type="nucleotide sequence ID" value="NZ_CP015519.1"/>
</dbReference>